<evidence type="ECO:0000313" key="2">
    <source>
        <dbReference type="Proteomes" id="UP000626109"/>
    </source>
</evidence>
<sequence length="156" mass="16860">MAAVVLTDDNFEDETQSAAEATGDWLVLVYDKVACDELGYPLLSDFQTTLKIVNEKFANMKSEGRSTPTYGTVELSTSPNLQKRFSKVLDPTEGKEKGMPIHLLLFRQGKVYDYARSASGGGASPGGIVSWATGEFSSQAGETLESSNSSSRCQIM</sequence>
<comment type="caution">
    <text evidence="1">The sequence shown here is derived from an EMBL/GenBank/DDBJ whole genome shotgun (WGS) entry which is preliminary data.</text>
</comment>
<gene>
    <name evidence="1" type="ORF">PGLA2088_LOCUS8136</name>
</gene>
<reference evidence="1" key="1">
    <citation type="submission" date="2021-02" db="EMBL/GenBank/DDBJ databases">
        <authorList>
            <person name="Dougan E. K."/>
            <person name="Rhodes N."/>
            <person name="Thang M."/>
            <person name="Chan C."/>
        </authorList>
    </citation>
    <scope>NUCLEOTIDE SEQUENCE</scope>
</reference>
<protein>
    <submittedName>
        <fullName evidence="1">Uncharacterized protein</fullName>
    </submittedName>
</protein>
<accession>A0A813IG17</accession>
<dbReference type="AlphaFoldDB" id="A0A813IG17"/>
<dbReference type="EMBL" id="CAJNNW010008682">
    <property type="protein sequence ID" value="CAE8650267.1"/>
    <property type="molecule type" value="Genomic_DNA"/>
</dbReference>
<organism evidence="1 2">
    <name type="scientific">Polarella glacialis</name>
    <name type="common">Dinoflagellate</name>
    <dbReference type="NCBI Taxonomy" id="89957"/>
    <lineage>
        <taxon>Eukaryota</taxon>
        <taxon>Sar</taxon>
        <taxon>Alveolata</taxon>
        <taxon>Dinophyceae</taxon>
        <taxon>Suessiales</taxon>
        <taxon>Suessiaceae</taxon>
        <taxon>Polarella</taxon>
    </lineage>
</organism>
<proteinExistence type="predicted"/>
<evidence type="ECO:0000313" key="1">
    <source>
        <dbReference type="EMBL" id="CAE8650267.1"/>
    </source>
</evidence>
<dbReference type="Proteomes" id="UP000626109">
    <property type="component" value="Unassembled WGS sequence"/>
</dbReference>
<name>A0A813IG17_POLGL</name>